<dbReference type="AlphaFoldDB" id="A0A699H7H6"/>
<dbReference type="PANTHER" id="PTHR45786">
    <property type="entry name" value="DNA BINDING PROTEIN-LIKE"/>
    <property type="match status" value="1"/>
</dbReference>
<gene>
    <name evidence="5" type="ORF">Tci_336265</name>
</gene>
<dbReference type="EMBL" id="BKCJ010120805">
    <property type="protein sequence ID" value="GEX64290.1"/>
    <property type="molecule type" value="Genomic_DNA"/>
</dbReference>
<dbReference type="GO" id="GO:0016787">
    <property type="term" value="F:hydrolase activity"/>
    <property type="evidence" value="ECO:0007669"/>
    <property type="project" value="UniProtKB-KW"/>
</dbReference>
<accession>A0A699H7H6</accession>
<comment type="cofactor">
    <cofactor evidence="1">
        <name>Mg(2+)</name>
        <dbReference type="ChEBI" id="CHEBI:18420"/>
    </cofactor>
</comment>
<reference evidence="5" key="1">
    <citation type="journal article" date="2019" name="Sci. Rep.">
        <title>Draft genome of Tanacetum cinerariifolium, the natural source of mosquito coil.</title>
        <authorList>
            <person name="Yamashiro T."/>
            <person name="Shiraishi A."/>
            <person name="Satake H."/>
            <person name="Nakayama K."/>
        </authorList>
    </citation>
    <scope>NUCLEOTIDE SEQUENCE</scope>
</reference>
<comment type="similarity">
    <text evidence="1">Belongs to the helicase family.</text>
</comment>
<dbReference type="GO" id="GO:0006281">
    <property type="term" value="P:DNA repair"/>
    <property type="evidence" value="ECO:0007669"/>
    <property type="project" value="UniProtKB-KW"/>
</dbReference>
<evidence type="ECO:0000259" key="4">
    <source>
        <dbReference type="Pfam" id="PF14214"/>
    </source>
</evidence>
<keyword evidence="1" id="KW-0227">DNA damage</keyword>
<keyword evidence="1" id="KW-0547">Nucleotide-binding</keyword>
<dbReference type="InterPro" id="IPR010285">
    <property type="entry name" value="DNA_helicase_pif1-like_DEAD"/>
</dbReference>
<proteinExistence type="inferred from homology"/>
<feature type="domain" description="Helitron helicase-like" evidence="4">
    <location>
        <begin position="4"/>
        <end position="171"/>
    </location>
</feature>
<keyword evidence="1" id="KW-0234">DNA repair</keyword>
<dbReference type="Pfam" id="PF05970">
    <property type="entry name" value="PIF1"/>
    <property type="match status" value="1"/>
</dbReference>
<feature type="compositionally biased region" description="Gly residues" evidence="2">
    <location>
        <begin position="896"/>
        <end position="919"/>
    </location>
</feature>
<dbReference type="InterPro" id="IPR025476">
    <property type="entry name" value="Helitron_helicase-like"/>
</dbReference>
<dbReference type="GO" id="GO:0000723">
    <property type="term" value="P:telomere maintenance"/>
    <property type="evidence" value="ECO:0007669"/>
    <property type="project" value="InterPro"/>
</dbReference>
<organism evidence="5">
    <name type="scientific">Tanacetum cinerariifolium</name>
    <name type="common">Dalmatian daisy</name>
    <name type="synonym">Chrysanthemum cinerariifolium</name>
    <dbReference type="NCBI Taxonomy" id="118510"/>
    <lineage>
        <taxon>Eukaryota</taxon>
        <taxon>Viridiplantae</taxon>
        <taxon>Streptophyta</taxon>
        <taxon>Embryophyta</taxon>
        <taxon>Tracheophyta</taxon>
        <taxon>Spermatophyta</taxon>
        <taxon>Magnoliopsida</taxon>
        <taxon>eudicotyledons</taxon>
        <taxon>Gunneridae</taxon>
        <taxon>Pentapetalae</taxon>
        <taxon>asterids</taxon>
        <taxon>campanulids</taxon>
        <taxon>Asterales</taxon>
        <taxon>Asteraceae</taxon>
        <taxon>Asteroideae</taxon>
        <taxon>Anthemideae</taxon>
        <taxon>Anthemidinae</taxon>
        <taxon>Tanacetum</taxon>
    </lineage>
</organism>
<dbReference type="GO" id="GO:0006310">
    <property type="term" value="P:DNA recombination"/>
    <property type="evidence" value="ECO:0007669"/>
    <property type="project" value="UniProtKB-KW"/>
</dbReference>
<evidence type="ECO:0000259" key="3">
    <source>
        <dbReference type="Pfam" id="PF05970"/>
    </source>
</evidence>
<protein>
    <recommendedName>
        <fullName evidence="1">ATP-dependent DNA helicase</fullName>
        <ecNumber evidence="1">5.6.2.3</ecNumber>
    </recommendedName>
</protein>
<feature type="region of interest" description="Disordered" evidence="2">
    <location>
        <begin position="867"/>
        <end position="919"/>
    </location>
</feature>
<evidence type="ECO:0000256" key="1">
    <source>
        <dbReference type="RuleBase" id="RU363044"/>
    </source>
</evidence>
<comment type="catalytic activity">
    <reaction evidence="1">
        <text>ATP + H2O = ADP + phosphate + H(+)</text>
        <dbReference type="Rhea" id="RHEA:13065"/>
        <dbReference type="ChEBI" id="CHEBI:15377"/>
        <dbReference type="ChEBI" id="CHEBI:15378"/>
        <dbReference type="ChEBI" id="CHEBI:30616"/>
        <dbReference type="ChEBI" id="CHEBI:43474"/>
        <dbReference type="ChEBI" id="CHEBI:456216"/>
        <dbReference type="EC" id="5.6.2.3"/>
    </reaction>
</comment>
<evidence type="ECO:0000313" key="5">
    <source>
        <dbReference type="EMBL" id="GEX64290.1"/>
    </source>
</evidence>
<dbReference type="GO" id="GO:0005524">
    <property type="term" value="F:ATP binding"/>
    <property type="evidence" value="ECO:0007669"/>
    <property type="project" value="UniProtKB-KW"/>
</dbReference>
<name>A0A699H7H6_TANCI</name>
<evidence type="ECO:0000256" key="2">
    <source>
        <dbReference type="SAM" id="MobiDB-lite"/>
    </source>
</evidence>
<keyword evidence="1" id="KW-0378">Hydrolase</keyword>
<dbReference type="GO" id="GO:0043139">
    <property type="term" value="F:5'-3' DNA helicase activity"/>
    <property type="evidence" value="ECO:0007669"/>
    <property type="project" value="UniProtKB-EC"/>
</dbReference>
<keyword evidence="1" id="KW-0233">DNA recombination</keyword>
<comment type="caution">
    <text evidence="5">The sequence shown here is derived from an EMBL/GenBank/DDBJ whole genome shotgun (WGS) entry which is preliminary data.</text>
</comment>
<dbReference type="Pfam" id="PF14214">
    <property type="entry name" value="Helitron_like_N"/>
    <property type="match status" value="1"/>
</dbReference>
<feature type="domain" description="DNA helicase Pif1-like DEAD-box helicase" evidence="3">
    <location>
        <begin position="380"/>
        <end position="439"/>
    </location>
</feature>
<keyword evidence="1" id="KW-0347">Helicase</keyword>
<dbReference type="EC" id="5.6.2.3" evidence="1"/>
<dbReference type="PANTHER" id="PTHR45786:SF66">
    <property type="entry name" value="HOOK MOTIF PROTEIN, PUTATIVE-RELATED"/>
    <property type="match status" value="1"/>
</dbReference>
<sequence length="940" mass="106293">MREYFAYRLREKTNVFSMVLNARRLCKQFIVDVYTMIERERMSYIRNQQKDLTSETYSKLAKLAEEEDLGVKLQGIKVVLPSSFTRSPRYMMQYYLDAMIICKVYGYPDMFITFTYNLNWPEIARFVIQQGLKSEDRHDTITRVFKQKLDTIMKDFKDNHYFGRLKADRVTVSLEDVDVDEIKDYYDCRYLSACEAAWRIYGFDIHCMFPHVERLSFYLLGEQSVIFDATDSIDYALDKGINKKKGFGCQDRKVRGAKDWIDFKTFDDVVYPTYKDAFQARGLLEDDKEYINEILERLCMREHEKCWLQMSYMSSVLSIIIQTLIDVVCAKKCGMFFVYGYGGTGERTTHSQFAIPINVVGDSMFHISADNDLAELIRMRHDVVHVSIKSSYFWQHCNVMRQTVNMRLGTGSNTSERKEIQDFADWILRIRNGTVGGKNDGETTIELLEYMLIPDSNDHNGSIIEETYPQLIKKLYNYTFFQDKAILAPTYTACGGRSLCFVLEIFMNVTPPDAYSDGTLFGGVTYCYLEPRIPTTVLVTTPTIDPPVIHDDTLLISAETPTISPIISTIPTTTPTTHYISPFIHTDSSDNDTPDTLPSPTHEIPPIEVVPPTSQILPAPFGVRRRRVTIVSPGQPILHGRPYRYHPNRPVHMMTARRRIGLLPTRRLATSSDSSSDALSDSSSGHLFLDHSSPALTSGMISSHQLCLSVPSIPYSSAVITERPPHSSSVGPSCKRSRSPTTSYRYLHQYVMHCLLFELACYHLTGLRDDVDVKGSDEPYSEPAIDPEIQAEINECIAYVDALRAEGIDARVVVETVAREEVKTRARGTVEVRVDRVTHLVVSDDILEPAQEERDIEALEARDITRNLEPLAKGGDKQGDENGNDYEGENRVRNGNGNGNGGVNGNGNGGGNGNGNGGRNGYENHTINLGGFMPVARECT</sequence>
<keyword evidence="1" id="KW-0067">ATP-binding</keyword>